<dbReference type="CDD" id="cd14688">
    <property type="entry name" value="bZIP_YAP"/>
    <property type="match status" value="1"/>
</dbReference>
<dbReference type="AlphaFoldDB" id="A0A8H3RNM6"/>
<evidence type="ECO:0000313" key="3">
    <source>
        <dbReference type="EMBL" id="GFF32214.1"/>
    </source>
</evidence>
<feature type="domain" description="BZIP" evidence="2">
    <location>
        <begin position="73"/>
        <end position="88"/>
    </location>
</feature>
<feature type="region of interest" description="Disordered" evidence="1">
    <location>
        <begin position="198"/>
        <end position="217"/>
    </location>
</feature>
<comment type="caution">
    <text evidence="3">The sequence shown here is derived from an EMBL/GenBank/DDBJ whole genome shotgun (WGS) entry which is preliminary data.</text>
</comment>
<feature type="non-terminal residue" evidence="3">
    <location>
        <position position="477"/>
    </location>
</feature>
<dbReference type="EMBL" id="BLKC01000018">
    <property type="protein sequence ID" value="GFF32214.1"/>
    <property type="molecule type" value="Genomic_DNA"/>
</dbReference>
<protein>
    <recommendedName>
        <fullName evidence="2">BZIP domain-containing protein</fullName>
    </recommendedName>
</protein>
<dbReference type="Proteomes" id="UP000465221">
    <property type="component" value="Unassembled WGS sequence"/>
</dbReference>
<dbReference type="Pfam" id="PF11905">
    <property type="entry name" value="DUF3425"/>
    <property type="match status" value="1"/>
</dbReference>
<evidence type="ECO:0000313" key="4">
    <source>
        <dbReference type="Proteomes" id="UP000465221"/>
    </source>
</evidence>
<feature type="compositionally biased region" description="Basic and acidic residues" evidence="1">
    <location>
        <begin position="48"/>
        <end position="61"/>
    </location>
</feature>
<gene>
    <name evidence="3" type="ORF">IFM46972_03470</name>
</gene>
<dbReference type="GO" id="GO:0003700">
    <property type="term" value="F:DNA-binding transcription factor activity"/>
    <property type="evidence" value="ECO:0007669"/>
    <property type="project" value="InterPro"/>
</dbReference>
<feature type="region of interest" description="Disordered" evidence="1">
    <location>
        <begin position="46"/>
        <end position="86"/>
    </location>
</feature>
<accession>A0A8H3RNM6</accession>
<feature type="compositionally biased region" description="Polar residues" evidence="1">
    <location>
        <begin position="198"/>
        <end position="213"/>
    </location>
</feature>
<dbReference type="InterPro" id="IPR004827">
    <property type="entry name" value="bZIP"/>
</dbReference>
<dbReference type="PANTHER" id="PTHR38116:SF5">
    <property type="entry name" value="BZIP DOMAIN-CONTAINING PROTEIN"/>
    <property type="match status" value="1"/>
</dbReference>
<evidence type="ECO:0000256" key="1">
    <source>
        <dbReference type="SAM" id="MobiDB-lite"/>
    </source>
</evidence>
<evidence type="ECO:0000259" key="2">
    <source>
        <dbReference type="PROSITE" id="PS00036"/>
    </source>
</evidence>
<organism evidence="3 4">
    <name type="scientific">Aspergillus udagawae</name>
    <dbReference type="NCBI Taxonomy" id="91492"/>
    <lineage>
        <taxon>Eukaryota</taxon>
        <taxon>Fungi</taxon>
        <taxon>Dikarya</taxon>
        <taxon>Ascomycota</taxon>
        <taxon>Pezizomycotina</taxon>
        <taxon>Eurotiomycetes</taxon>
        <taxon>Eurotiomycetidae</taxon>
        <taxon>Eurotiales</taxon>
        <taxon>Aspergillaceae</taxon>
        <taxon>Aspergillus</taxon>
        <taxon>Aspergillus subgen. Fumigati</taxon>
    </lineage>
</organism>
<sequence length="477" mass="53844">TGILADHVFGVVLLRTFPISRPTQPTSSIRPSTVRIHTTKAIYTTPRDTMEEKARSESMGKEKRKPVRRDPEKRRQQNIRAQRRYREKLRERLKNLETLAASMAQTSPMTGKIQSESILDDDVWDVSISSSSMATPRDCQQLLPQSDHTASALNIWNSATHLTSSDNTLSSPNVWDSILGDYTAQLSHSDISPSTLAISDSTRQFPPSETPLSAPSIWVPPTQVNPSVLIHDKHKDGIDRCWMTTTTTKCNCPTTHFKVQTHRAGPYSSTEVRILRIGPVTPTPDPYANHLRLDTICTLAAMNTLRMHISITEDMMCVKESPSPFYRSLRASADDMVKENMICTVQRIFMTLKPDLRPSIEQITIKHPPYIDVLPFQTLRKNLILQQQEVDEGEFLRDAVTGLVCWGGAGVGRKDRDASTGYASTGTPWDNRSWEAKEWFLKKYWSLLGGEEGELVRQSEWWRSIRGEDPLGIEALT</sequence>
<dbReference type="PROSITE" id="PS00036">
    <property type="entry name" value="BZIP_BASIC"/>
    <property type="match status" value="1"/>
</dbReference>
<proteinExistence type="predicted"/>
<name>A0A8H3RNM6_9EURO</name>
<dbReference type="InterPro" id="IPR021833">
    <property type="entry name" value="DUF3425"/>
</dbReference>
<dbReference type="PANTHER" id="PTHR38116">
    <property type="entry name" value="CHROMOSOME 7, WHOLE GENOME SHOTGUN SEQUENCE"/>
    <property type="match status" value="1"/>
</dbReference>
<reference evidence="3 4" key="1">
    <citation type="submission" date="2020-01" db="EMBL/GenBank/DDBJ databases">
        <title>Draft genome sequence of Aspergillus udagawae IFM 46972.</title>
        <authorList>
            <person name="Takahashi H."/>
            <person name="Yaguchi T."/>
        </authorList>
    </citation>
    <scope>NUCLEOTIDE SEQUENCE [LARGE SCALE GENOMIC DNA]</scope>
    <source>
        <strain evidence="3 4">IFM 46972</strain>
    </source>
</reference>